<dbReference type="EMBL" id="HACA01029047">
    <property type="protein sequence ID" value="CDW46408.1"/>
    <property type="molecule type" value="Transcribed_RNA"/>
</dbReference>
<evidence type="ECO:0000313" key="2">
    <source>
        <dbReference type="EMBL" id="CDW46408.1"/>
    </source>
</evidence>
<keyword evidence="1" id="KW-1133">Transmembrane helix</keyword>
<keyword evidence="1" id="KW-0472">Membrane</keyword>
<sequence length="54" mass="6322">TNSLKTSLENHCTITGYVILYKLIGSYIFLLFLLQYRDIKIRTDCDIISPIRKN</sequence>
<keyword evidence="1" id="KW-0812">Transmembrane</keyword>
<reference evidence="2" key="1">
    <citation type="submission" date="2014-05" db="EMBL/GenBank/DDBJ databases">
        <authorList>
            <person name="Chronopoulou M."/>
        </authorList>
    </citation>
    <scope>NUCLEOTIDE SEQUENCE</scope>
    <source>
        <tissue evidence="2">Whole organism</tissue>
    </source>
</reference>
<proteinExistence type="predicted"/>
<organism evidence="2">
    <name type="scientific">Lepeophtheirus salmonis</name>
    <name type="common">Salmon louse</name>
    <name type="synonym">Caligus salmonis</name>
    <dbReference type="NCBI Taxonomy" id="72036"/>
    <lineage>
        <taxon>Eukaryota</taxon>
        <taxon>Metazoa</taxon>
        <taxon>Ecdysozoa</taxon>
        <taxon>Arthropoda</taxon>
        <taxon>Crustacea</taxon>
        <taxon>Multicrustacea</taxon>
        <taxon>Hexanauplia</taxon>
        <taxon>Copepoda</taxon>
        <taxon>Siphonostomatoida</taxon>
        <taxon>Caligidae</taxon>
        <taxon>Lepeophtheirus</taxon>
    </lineage>
</organism>
<feature type="non-terminal residue" evidence="2">
    <location>
        <position position="54"/>
    </location>
</feature>
<dbReference type="AlphaFoldDB" id="A0A0K2V7A2"/>
<protein>
    <submittedName>
        <fullName evidence="2">Uncharacterized protein</fullName>
    </submittedName>
</protein>
<feature type="non-terminal residue" evidence="2">
    <location>
        <position position="1"/>
    </location>
</feature>
<accession>A0A0K2V7A2</accession>
<evidence type="ECO:0000256" key="1">
    <source>
        <dbReference type="SAM" id="Phobius"/>
    </source>
</evidence>
<name>A0A0K2V7A2_LEPSM</name>
<feature type="transmembrane region" description="Helical" evidence="1">
    <location>
        <begin position="14"/>
        <end position="34"/>
    </location>
</feature>